<dbReference type="InterPro" id="IPR021109">
    <property type="entry name" value="Peptidase_aspartic_dom_sf"/>
</dbReference>
<evidence type="ECO:0000313" key="1">
    <source>
        <dbReference type="EMBL" id="KIJ33908.1"/>
    </source>
</evidence>
<organism evidence="1 2">
    <name type="scientific">Sphaerobolus stellatus (strain SS14)</name>
    <dbReference type="NCBI Taxonomy" id="990650"/>
    <lineage>
        <taxon>Eukaryota</taxon>
        <taxon>Fungi</taxon>
        <taxon>Dikarya</taxon>
        <taxon>Basidiomycota</taxon>
        <taxon>Agaricomycotina</taxon>
        <taxon>Agaricomycetes</taxon>
        <taxon>Phallomycetidae</taxon>
        <taxon>Geastrales</taxon>
        <taxon>Sphaerobolaceae</taxon>
        <taxon>Sphaerobolus</taxon>
    </lineage>
</organism>
<dbReference type="HOGENOM" id="CLU_097628_2_0_1"/>
<dbReference type="AlphaFoldDB" id="A0A0C9TUA0"/>
<feature type="non-terminal residue" evidence="1">
    <location>
        <position position="89"/>
    </location>
</feature>
<gene>
    <name evidence="1" type="ORF">M422DRAFT_140351</name>
</gene>
<reference evidence="1 2" key="1">
    <citation type="submission" date="2014-06" db="EMBL/GenBank/DDBJ databases">
        <title>Evolutionary Origins and Diversification of the Mycorrhizal Mutualists.</title>
        <authorList>
            <consortium name="DOE Joint Genome Institute"/>
            <consortium name="Mycorrhizal Genomics Consortium"/>
            <person name="Kohler A."/>
            <person name="Kuo A."/>
            <person name="Nagy L.G."/>
            <person name="Floudas D."/>
            <person name="Copeland A."/>
            <person name="Barry K.W."/>
            <person name="Cichocki N."/>
            <person name="Veneault-Fourrey C."/>
            <person name="LaButti K."/>
            <person name="Lindquist E.A."/>
            <person name="Lipzen A."/>
            <person name="Lundell T."/>
            <person name="Morin E."/>
            <person name="Murat C."/>
            <person name="Riley R."/>
            <person name="Ohm R."/>
            <person name="Sun H."/>
            <person name="Tunlid A."/>
            <person name="Henrissat B."/>
            <person name="Grigoriev I.V."/>
            <person name="Hibbett D.S."/>
            <person name="Martin F."/>
        </authorList>
    </citation>
    <scope>NUCLEOTIDE SEQUENCE [LARGE SCALE GENOMIC DNA]</scope>
    <source>
        <strain evidence="1 2">SS14</strain>
    </source>
</reference>
<dbReference type="OrthoDB" id="2919534at2759"/>
<dbReference type="Proteomes" id="UP000054279">
    <property type="component" value="Unassembled WGS sequence"/>
</dbReference>
<sequence length="89" mass="10096">MWNYHKRRMGPLEPSTMQFSMANNTVVSSRGTWREIVEMGGCRVKQSFEVFNTKGAFYVLLGQPWLDAVCAVQDFDNDTLTLAIKDGTT</sequence>
<accession>A0A0C9TUA0</accession>
<protein>
    <submittedName>
        <fullName evidence="1">Uncharacterized protein</fullName>
    </submittedName>
</protein>
<keyword evidence="2" id="KW-1185">Reference proteome</keyword>
<name>A0A0C9TUA0_SPHS4</name>
<dbReference type="Gene3D" id="2.40.70.10">
    <property type="entry name" value="Acid Proteases"/>
    <property type="match status" value="1"/>
</dbReference>
<dbReference type="EMBL" id="KN837206">
    <property type="protein sequence ID" value="KIJ33908.1"/>
    <property type="molecule type" value="Genomic_DNA"/>
</dbReference>
<proteinExistence type="predicted"/>
<evidence type="ECO:0000313" key="2">
    <source>
        <dbReference type="Proteomes" id="UP000054279"/>
    </source>
</evidence>